<dbReference type="EMBL" id="LACC01000008">
    <property type="protein sequence ID" value="KJZ49460.1"/>
    <property type="molecule type" value="Genomic_DNA"/>
</dbReference>
<evidence type="ECO:0000313" key="1">
    <source>
        <dbReference type="EMBL" id="KJZ49460.1"/>
    </source>
</evidence>
<protein>
    <submittedName>
        <fullName evidence="1">Polyketide cyclase</fullName>
    </submittedName>
</protein>
<comment type="caution">
    <text evidence="1">The sequence shown here is derived from an EMBL/GenBank/DDBJ whole genome shotgun (WGS) entry which is preliminary data.</text>
</comment>
<dbReference type="OrthoDB" id="191189at2"/>
<dbReference type="RefSeq" id="WP_046038307.1">
    <property type="nucleotide sequence ID" value="NZ_LACC01000008.1"/>
</dbReference>
<dbReference type="Proteomes" id="UP000033588">
    <property type="component" value="Unassembled WGS sequence"/>
</dbReference>
<dbReference type="Pfam" id="PF10604">
    <property type="entry name" value="Polyketide_cyc2"/>
    <property type="match status" value="1"/>
</dbReference>
<dbReference type="AlphaFoldDB" id="A0A0F4TZN0"/>
<dbReference type="CDD" id="cd07822">
    <property type="entry name" value="SRPBCC_4"/>
    <property type="match status" value="1"/>
</dbReference>
<dbReference type="SUPFAM" id="SSF55961">
    <property type="entry name" value="Bet v1-like"/>
    <property type="match status" value="1"/>
</dbReference>
<name>A0A0F4TZN0_PSEFL</name>
<accession>A0A0F4TZN0</accession>
<evidence type="ECO:0000313" key="2">
    <source>
        <dbReference type="Proteomes" id="UP000033588"/>
    </source>
</evidence>
<dbReference type="PATRIC" id="fig|294.132.peg.5688"/>
<dbReference type="Gene3D" id="3.30.530.20">
    <property type="match status" value="1"/>
</dbReference>
<sequence length="156" mass="17333">MNAEKNLVRSLTVDIAAPAELVWGILLDLSAYPQWNPYTVKVESSLVLGEPVNLFLPNPGRPGELLHVIEYLADFEPHRLLAWEMYANAGNPDAARREQHIEHTSAGRCRYHTTDQFLGATADQVMTNHGAWVKQGFDAVAHALKIRAETLYASVA</sequence>
<dbReference type="InterPro" id="IPR019587">
    <property type="entry name" value="Polyketide_cyclase/dehydratase"/>
</dbReference>
<dbReference type="InterPro" id="IPR023393">
    <property type="entry name" value="START-like_dom_sf"/>
</dbReference>
<gene>
    <name evidence="1" type="ORF">VC35_05550</name>
</gene>
<reference evidence="1 2" key="1">
    <citation type="submission" date="2015-03" db="EMBL/GenBank/DDBJ databases">
        <title>Comparative genomics of Pseudomonas insights into diversity of traits involved in vanlence and defense.</title>
        <authorList>
            <person name="Qin Y."/>
        </authorList>
    </citation>
    <scope>NUCLEOTIDE SEQUENCE [LARGE SCALE GENOMIC DNA]</scope>
    <source>
        <strain evidence="1 2">C8</strain>
    </source>
</reference>
<proteinExistence type="predicted"/>
<organism evidence="1 2">
    <name type="scientific">Pseudomonas fluorescens</name>
    <dbReference type="NCBI Taxonomy" id="294"/>
    <lineage>
        <taxon>Bacteria</taxon>
        <taxon>Pseudomonadati</taxon>
        <taxon>Pseudomonadota</taxon>
        <taxon>Gammaproteobacteria</taxon>
        <taxon>Pseudomonadales</taxon>
        <taxon>Pseudomonadaceae</taxon>
        <taxon>Pseudomonas</taxon>
    </lineage>
</organism>